<keyword evidence="2" id="KW-0677">Repeat</keyword>
<comment type="caution">
    <text evidence="5">The sequence shown here is derived from an EMBL/GenBank/DDBJ whole genome shotgun (WGS) entry which is preliminary data.</text>
</comment>
<feature type="repeat" description="WD" evidence="3">
    <location>
        <begin position="1051"/>
        <end position="1092"/>
    </location>
</feature>
<dbReference type="PROSITE" id="PS50294">
    <property type="entry name" value="WD_REPEATS_REGION"/>
    <property type="match status" value="13"/>
</dbReference>
<dbReference type="PANTHER" id="PTHR22847:SF637">
    <property type="entry name" value="WD REPEAT DOMAIN 5B"/>
    <property type="match status" value="1"/>
</dbReference>
<reference evidence="5 6" key="1">
    <citation type="submission" date="2024-09" db="EMBL/GenBank/DDBJ databases">
        <title>Floridaenema gen nov. (Aerosakkonemataceae, Aerosakkonematales ord. nov., Cyanobacteria) from benthic tropical and subtropical fresh waters, with the description of four new species.</title>
        <authorList>
            <person name="Moretto J.A."/>
            <person name="Berthold D.E."/>
            <person name="Lefler F.W."/>
            <person name="Huang I.-S."/>
            <person name="Laughinghouse H. IV."/>
        </authorList>
    </citation>
    <scope>NUCLEOTIDE SEQUENCE [LARGE SCALE GENOMIC DNA]</scope>
    <source>
        <strain evidence="5 6">BLCC-F46</strain>
    </source>
</reference>
<feature type="repeat" description="WD" evidence="3">
    <location>
        <begin position="673"/>
        <end position="714"/>
    </location>
</feature>
<evidence type="ECO:0000259" key="4">
    <source>
        <dbReference type="Pfam" id="PF00931"/>
    </source>
</evidence>
<protein>
    <submittedName>
        <fullName evidence="5">NB-ARC domain-containing protein</fullName>
    </submittedName>
</protein>
<organism evidence="5 6">
    <name type="scientific">Floridaenema aerugineum BLCC-F46</name>
    <dbReference type="NCBI Taxonomy" id="3153654"/>
    <lineage>
        <taxon>Bacteria</taxon>
        <taxon>Bacillati</taxon>
        <taxon>Cyanobacteriota</taxon>
        <taxon>Cyanophyceae</taxon>
        <taxon>Oscillatoriophycideae</taxon>
        <taxon>Aerosakkonematales</taxon>
        <taxon>Aerosakkonemataceae</taxon>
        <taxon>Floridanema</taxon>
        <taxon>Floridanema aerugineum</taxon>
    </lineage>
</organism>
<dbReference type="PANTHER" id="PTHR22847">
    <property type="entry name" value="WD40 REPEAT PROTEIN"/>
    <property type="match status" value="1"/>
</dbReference>
<keyword evidence="1 3" id="KW-0853">WD repeat</keyword>
<feature type="repeat" description="WD" evidence="3">
    <location>
        <begin position="925"/>
        <end position="966"/>
    </location>
</feature>
<dbReference type="Proteomes" id="UP001576774">
    <property type="component" value="Unassembled WGS sequence"/>
</dbReference>
<evidence type="ECO:0000256" key="1">
    <source>
        <dbReference type="ARBA" id="ARBA00022574"/>
    </source>
</evidence>
<dbReference type="InterPro" id="IPR020472">
    <property type="entry name" value="WD40_PAC1"/>
</dbReference>
<dbReference type="SUPFAM" id="SSF141571">
    <property type="entry name" value="Pentapeptide repeat-like"/>
    <property type="match status" value="1"/>
</dbReference>
<name>A0ABV4XAU5_9CYAN</name>
<feature type="repeat" description="WD" evidence="3">
    <location>
        <begin position="631"/>
        <end position="672"/>
    </location>
</feature>
<dbReference type="Gene3D" id="3.40.50.300">
    <property type="entry name" value="P-loop containing nucleotide triphosphate hydrolases"/>
    <property type="match status" value="1"/>
</dbReference>
<feature type="repeat" description="WD" evidence="3">
    <location>
        <begin position="799"/>
        <end position="840"/>
    </location>
</feature>
<dbReference type="InterPro" id="IPR002182">
    <property type="entry name" value="NB-ARC"/>
</dbReference>
<dbReference type="InterPro" id="IPR036322">
    <property type="entry name" value="WD40_repeat_dom_sf"/>
</dbReference>
<feature type="repeat" description="WD" evidence="3">
    <location>
        <begin position="757"/>
        <end position="798"/>
    </location>
</feature>
<dbReference type="InterPro" id="IPR019775">
    <property type="entry name" value="WD40_repeat_CS"/>
</dbReference>
<evidence type="ECO:0000313" key="5">
    <source>
        <dbReference type="EMBL" id="MFB2879923.1"/>
    </source>
</evidence>
<dbReference type="Pfam" id="PF00400">
    <property type="entry name" value="WD40"/>
    <property type="match status" value="5"/>
</dbReference>
<accession>A0ABV4XAU5</accession>
<feature type="repeat" description="WD" evidence="3">
    <location>
        <begin position="715"/>
        <end position="756"/>
    </location>
</feature>
<dbReference type="Pfam" id="PF00931">
    <property type="entry name" value="NB-ARC"/>
    <property type="match status" value="1"/>
</dbReference>
<dbReference type="PRINTS" id="PR00320">
    <property type="entry name" value="GPROTEINBRPT"/>
</dbReference>
<feature type="repeat" description="WD" evidence="3">
    <location>
        <begin position="1009"/>
        <end position="1050"/>
    </location>
</feature>
<keyword evidence="6" id="KW-1185">Reference proteome</keyword>
<feature type="repeat" description="WD" evidence="3">
    <location>
        <begin position="587"/>
        <end position="630"/>
    </location>
</feature>
<feature type="repeat" description="WD" evidence="3">
    <location>
        <begin position="841"/>
        <end position="882"/>
    </location>
</feature>
<proteinExistence type="predicted"/>
<dbReference type="InterPro" id="IPR001680">
    <property type="entry name" value="WD40_rpt"/>
</dbReference>
<evidence type="ECO:0000313" key="6">
    <source>
        <dbReference type="Proteomes" id="UP001576774"/>
    </source>
</evidence>
<gene>
    <name evidence="5" type="ORF">ACE1CC_23970</name>
</gene>
<evidence type="ECO:0000256" key="2">
    <source>
        <dbReference type="ARBA" id="ARBA00022737"/>
    </source>
</evidence>
<dbReference type="CDD" id="cd00200">
    <property type="entry name" value="WD40"/>
    <property type="match status" value="3"/>
</dbReference>
<feature type="repeat" description="WD" evidence="3">
    <location>
        <begin position="967"/>
        <end position="1008"/>
    </location>
</feature>
<feature type="repeat" description="WD" evidence="3">
    <location>
        <begin position="883"/>
        <end position="924"/>
    </location>
</feature>
<dbReference type="PRINTS" id="PR00364">
    <property type="entry name" value="DISEASERSIST"/>
</dbReference>
<evidence type="ECO:0000256" key="3">
    <source>
        <dbReference type="PROSITE-ProRule" id="PRU00221"/>
    </source>
</evidence>
<dbReference type="RefSeq" id="WP_413272957.1">
    <property type="nucleotide sequence ID" value="NZ_JBHFNQ010000186.1"/>
</dbReference>
<dbReference type="PROSITE" id="PS00678">
    <property type="entry name" value="WD_REPEATS_1"/>
    <property type="match status" value="13"/>
</dbReference>
<dbReference type="Pfam" id="PF25173">
    <property type="entry name" value="Beta-prop_WDR3_1st"/>
    <property type="match status" value="2"/>
</dbReference>
<dbReference type="SUPFAM" id="SSF52540">
    <property type="entry name" value="P-loop containing nucleoside triphosphate hydrolases"/>
    <property type="match status" value="1"/>
</dbReference>
<sequence length="1172" mass="131040">MSRSLKVAPEYIETVKLAVKRSGFPSQSTLATDLGMARATVTKFLNGQPIDYFNFVEICEKLGLYWPDVAKLDRPTILVEPVASHSQPDWGEAPDVSVFFGRNEELTKLTKWIIDDRCRLIALLGMGGIGKTALSVKLAQEIQAKFEFVIWRSLRNAPPVQEILAVLIRFLSKQEETDLPERVDSQISQLIEYLRQHRCLVVLDNAESILLEGDRVGYYREGYEGYGELIRRLGESSHQSCLVLTSREKPRELAVLEGATLPIRSLQLKGLQDKEGLSILEAKGFSISSSSEQWKDLINRCGGNPLALKIVANTIQELYEGDLDAFLAQESIAFAGISVLLDEQFKRLSNLEQGIMYWLAIEREPVDTQELQDQIMPPVLRSQLITALKSLVQRSVIESVSSRFTLQPVVMEYMTDQLVENVWQQIKIDKIELFNSHALIKATAKDYIRDIQIRLILKEVADRLLVEYGGKLWLEKELKKILDKLRKINNISGYAAGNIINLLSQIKADLTNYDFSSLNVYQAYLQGINLHGVNLANSELKNCVFTECLGSISSVVFHRKEKLLATADADHYIRLWQVPDGKQIRTFRGHTNWVRSVDFSPDDQNLYLASGSEDKTVKVWNVNTGQCVKTFIGHQERVRSVKYRLDGKILASGSEDKTVRLWDINTGECLKTLKGHTDSIWSVAFSPDGKTLVSGSDDQTIKLWNFRTGECFKTLEEPSNWVRSVAFSPDGKILASGSNNQKVKLWDVETGKCITTLEKHTSRVWSVAFSPDGKILASGSDDQTVNIWDVCTYKCLQTLHGHTSRIRSVAFSPDGKILASGSEDQTLMLWDVSKGECLRTLKGYTSRVWSVTFSPEAKTLISGGDDRTVKLWDIDTGKCLKTLHGHSNWVRSVAFSPDGKIVASASDDRTVRLWDIRNGECLKIMQGHSNWVWSVAFSPDGKIVASASDDLTIRLWDIYTGECLKIMQGHSNWVWSVAFSPDGQTLVSGSADETAKLWDVYTGECIQTFEGHKNRVRSVAFSPKGNSVASGSDDETVKLWDVGTGECIKTFKGHKSRVRSLNFSPDGQIIASGSEDKVVKLWDIPNGKEIKDLKGHKHWVLSVAFSRNGTLLASGSEDETIKIWDVKTGDCLKILKTPRPYEGMKITGVTGLTDAQKATLKALGAVEKEESV</sequence>
<feature type="repeat" description="WD" evidence="3">
    <location>
        <begin position="545"/>
        <end position="586"/>
    </location>
</feature>
<dbReference type="Gene3D" id="2.130.10.10">
    <property type="entry name" value="YVTN repeat-like/Quinoprotein amine dehydrogenase"/>
    <property type="match status" value="7"/>
</dbReference>
<dbReference type="PROSITE" id="PS50082">
    <property type="entry name" value="WD_REPEATS_2"/>
    <property type="match status" value="14"/>
</dbReference>
<dbReference type="InterPro" id="IPR027417">
    <property type="entry name" value="P-loop_NTPase"/>
</dbReference>
<feature type="domain" description="NB-ARC" evidence="4">
    <location>
        <begin position="104"/>
        <end position="205"/>
    </location>
</feature>
<dbReference type="SMART" id="SM00320">
    <property type="entry name" value="WD40"/>
    <property type="match status" value="14"/>
</dbReference>
<dbReference type="SUPFAM" id="SSF50978">
    <property type="entry name" value="WD40 repeat-like"/>
    <property type="match status" value="3"/>
</dbReference>
<dbReference type="InterPro" id="IPR015943">
    <property type="entry name" value="WD40/YVTN_repeat-like_dom_sf"/>
</dbReference>
<feature type="repeat" description="WD" evidence="3">
    <location>
        <begin position="1093"/>
        <end position="1134"/>
    </location>
</feature>
<dbReference type="EMBL" id="JBHFNQ010000186">
    <property type="protein sequence ID" value="MFB2879923.1"/>
    <property type="molecule type" value="Genomic_DNA"/>
</dbReference>